<evidence type="ECO:0000313" key="1">
    <source>
        <dbReference type="EMBL" id="MFC0216233.1"/>
    </source>
</evidence>
<sequence length="63" mass="7096">NAPFLGRGELSPCGYWFQNFTGPTPTYSQLLIRSWMIATAFLCAFEIQDEIDSMNSSMGIELK</sequence>
<proteinExistence type="predicted"/>
<organism evidence="1 2">
    <name type="scientific">Paenibacillus chartarius</name>
    <dbReference type="NCBI Taxonomy" id="747481"/>
    <lineage>
        <taxon>Bacteria</taxon>
        <taxon>Bacillati</taxon>
        <taxon>Bacillota</taxon>
        <taxon>Bacilli</taxon>
        <taxon>Bacillales</taxon>
        <taxon>Paenibacillaceae</taxon>
        <taxon>Paenibacillus</taxon>
    </lineage>
</organism>
<dbReference type="RefSeq" id="WP_377474206.1">
    <property type="nucleotide sequence ID" value="NZ_JBHLWN010000114.1"/>
</dbReference>
<feature type="non-terminal residue" evidence="1">
    <location>
        <position position="1"/>
    </location>
</feature>
<dbReference type="EMBL" id="JBHLWN010000114">
    <property type="protein sequence ID" value="MFC0216233.1"/>
    <property type="molecule type" value="Genomic_DNA"/>
</dbReference>
<reference evidence="1 2" key="1">
    <citation type="submission" date="2024-09" db="EMBL/GenBank/DDBJ databases">
        <authorList>
            <person name="Sun Q."/>
            <person name="Mori K."/>
        </authorList>
    </citation>
    <scope>NUCLEOTIDE SEQUENCE [LARGE SCALE GENOMIC DNA]</scope>
    <source>
        <strain evidence="1 2">CCM 7759</strain>
    </source>
</reference>
<evidence type="ECO:0000313" key="2">
    <source>
        <dbReference type="Proteomes" id="UP001589776"/>
    </source>
</evidence>
<protein>
    <submittedName>
        <fullName evidence="1">Uncharacterized protein</fullName>
    </submittedName>
</protein>
<keyword evidence="2" id="KW-1185">Reference proteome</keyword>
<accession>A0ABV6DU93</accession>
<dbReference type="Proteomes" id="UP001589776">
    <property type="component" value="Unassembled WGS sequence"/>
</dbReference>
<comment type="caution">
    <text evidence="1">The sequence shown here is derived from an EMBL/GenBank/DDBJ whole genome shotgun (WGS) entry which is preliminary data.</text>
</comment>
<name>A0ABV6DU93_9BACL</name>
<gene>
    <name evidence="1" type="ORF">ACFFK0_27940</name>
</gene>